<accession>A0A9P1NPM1</accession>
<name>A0A9P1NPM1_9PROT</name>
<proteinExistence type="predicted"/>
<reference evidence="1 2" key="1">
    <citation type="journal article" date="2011" name="PLoS Genet.">
        <title>Azospirillum genomes reveal transition of bacteria from aquatic to terrestrial environments.</title>
        <authorList>
            <person name="Wisniewski-Dye F."/>
            <person name="Borziak K."/>
            <person name="Khalsa-Moyers G."/>
            <person name="Alexandre G."/>
            <person name="Sukharnikov L.O."/>
            <person name="Wuichet K."/>
            <person name="Hurst G.B."/>
            <person name="McDonald W.H."/>
            <person name="Robertson J.S."/>
            <person name="Barbe V."/>
            <person name="Calteau A."/>
            <person name="Rouy Z."/>
            <person name="Mangenot S."/>
            <person name="Prigent-Combaret C."/>
            <person name="Normand P."/>
            <person name="Boyer M."/>
            <person name="Siguier P."/>
            <person name="Dessaux Y."/>
            <person name="Elmerich C."/>
            <person name="Condemine G."/>
            <person name="Krishnen G."/>
            <person name="Kennedy I."/>
            <person name="Paterson A.H."/>
            <person name="Gonzalez V."/>
            <person name="Mavingui P."/>
            <person name="Zhulin I.B."/>
        </authorList>
    </citation>
    <scope>NUCLEOTIDE SEQUENCE [LARGE SCALE GENOMIC DNA]</scope>
    <source>
        <strain evidence="1 2">Sp245</strain>
    </source>
</reference>
<protein>
    <submittedName>
        <fullName evidence="1">Uncharacterized protein</fullName>
    </submittedName>
</protein>
<dbReference type="AlphaFoldDB" id="A0A9P1NPM1"/>
<geneLocation type="plasmid" evidence="1 2">
    <name>AZOBR_p1</name>
</geneLocation>
<dbReference type="KEGG" id="abs:AZOBR_p1140032"/>
<organism evidence="1 2">
    <name type="scientific">Azospirillum baldaniorum</name>
    <dbReference type="NCBI Taxonomy" id="1064539"/>
    <lineage>
        <taxon>Bacteria</taxon>
        <taxon>Pseudomonadati</taxon>
        <taxon>Pseudomonadota</taxon>
        <taxon>Alphaproteobacteria</taxon>
        <taxon>Rhodospirillales</taxon>
        <taxon>Azospirillaceae</taxon>
        <taxon>Azospirillum</taxon>
    </lineage>
</organism>
<evidence type="ECO:0000313" key="2">
    <source>
        <dbReference type="Proteomes" id="UP000007319"/>
    </source>
</evidence>
<keyword evidence="1" id="KW-0614">Plasmid</keyword>
<dbReference type="Proteomes" id="UP000007319">
    <property type="component" value="Plasmid AZOBR_p1"/>
</dbReference>
<gene>
    <name evidence="1" type="ORF">AZOBR_p1140032</name>
</gene>
<dbReference type="EMBL" id="HE577328">
    <property type="protein sequence ID" value="CCD01017.1"/>
    <property type="molecule type" value="Genomic_DNA"/>
</dbReference>
<keyword evidence="2" id="KW-1185">Reference proteome</keyword>
<evidence type="ECO:0000313" key="1">
    <source>
        <dbReference type="EMBL" id="CCD01017.1"/>
    </source>
</evidence>
<sequence>MFNRRSVMSQIAIYCHDATKMALLQSWPAGGGMAGRWREAPQGLLRMPIKTSTDSCIINDLSLWRRGYDPRS</sequence>